<comment type="caution">
    <text evidence="9">The sequence shown here is derived from an EMBL/GenBank/DDBJ whole genome shotgun (WGS) entry which is preliminary data.</text>
</comment>
<accession>A0ABT2SJ89</accession>
<dbReference type="PANTHER" id="PTHR30012:SF0">
    <property type="entry name" value="TYPE II SECRETION SYSTEM PROTEIN F-RELATED"/>
    <property type="match status" value="1"/>
</dbReference>
<comment type="similarity">
    <text evidence="2">Belongs to the GSP F family.</text>
</comment>
<keyword evidence="3" id="KW-1003">Cell membrane</keyword>
<evidence type="ECO:0000256" key="1">
    <source>
        <dbReference type="ARBA" id="ARBA00004651"/>
    </source>
</evidence>
<dbReference type="PRINTS" id="PR00812">
    <property type="entry name" value="BCTERIALGSPF"/>
</dbReference>
<evidence type="ECO:0000313" key="10">
    <source>
        <dbReference type="Proteomes" id="UP001652338"/>
    </source>
</evidence>
<keyword evidence="6 7" id="KW-0472">Membrane</keyword>
<sequence length="345" mass="37774">MKSLSNEELMSFCSQMAMILHAGISAIEGLAIMREDLPDGEGKRILDVLYEQMEQTGNLAESMKETKVFPEYVSSMTEIGEQTGRLDEVMDGLALHYERERDLMDTIKSALFYPAVMLGMLTVVILILVVRVMPVFHQVLQQLGGGLTGISAGILHMGMLLSRYSMVFVGILVLLAAGIVWLSATEKGRLAFRKWMDRSGFLGKTAEKIACSRVAEGLSLCMFSGLDLDQSLEMTEKLITQETMKKRIDQCRSMMAEGEGFDQALMKSGIFSGLYGKMISVGIRTGSVDQVMSKIAGEYGEAVVQSLEQKVAVVEPTLVAVLSVLVGLILISVMLPLMNIMSNLG</sequence>
<dbReference type="InterPro" id="IPR042094">
    <property type="entry name" value="T2SS_GspF_sf"/>
</dbReference>
<feature type="transmembrane region" description="Helical" evidence="7">
    <location>
        <begin position="164"/>
        <end position="184"/>
    </location>
</feature>
<keyword evidence="10" id="KW-1185">Reference proteome</keyword>
<evidence type="ECO:0000256" key="5">
    <source>
        <dbReference type="ARBA" id="ARBA00022989"/>
    </source>
</evidence>
<keyword evidence="5 7" id="KW-1133">Transmembrane helix</keyword>
<feature type="transmembrane region" description="Helical" evidence="7">
    <location>
        <begin position="111"/>
        <end position="132"/>
    </location>
</feature>
<dbReference type="InterPro" id="IPR018076">
    <property type="entry name" value="T2SS_GspF_dom"/>
</dbReference>
<dbReference type="Gene3D" id="1.20.81.30">
    <property type="entry name" value="Type II secretion system (T2SS), domain F"/>
    <property type="match status" value="2"/>
</dbReference>
<name>A0ABT2SJ89_9FIRM</name>
<feature type="transmembrane region" description="Helical" evidence="7">
    <location>
        <begin position="318"/>
        <end position="338"/>
    </location>
</feature>
<evidence type="ECO:0000256" key="6">
    <source>
        <dbReference type="ARBA" id="ARBA00023136"/>
    </source>
</evidence>
<dbReference type="PANTHER" id="PTHR30012">
    <property type="entry name" value="GENERAL SECRETION PATHWAY PROTEIN"/>
    <property type="match status" value="1"/>
</dbReference>
<evidence type="ECO:0000256" key="4">
    <source>
        <dbReference type="ARBA" id="ARBA00022692"/>
    </source>
</evidence>
<feature type="transmembrane region" description="Helical" evidence="7">
    <location>
        <begin position="139"/>
        <end position="158"/>
    </location>
</feature>
<dbReference type="Proteomes" id="UP001652338">
    <property type="component" value="Unassembled WGS sequence"/>
</dbReference>
<reference evidence="9 10" key="1">
    <citation type="journal article" date="2021" name="ISME Commun">
        <title>Automated analysis of genomic sequences facilitates high-throughput and comprehensive description of bacteria.</title>
        <authorList>
            <person name="Hitch T.C.A."/>
        </authorList>
    </citation>
    <scope>NUCLEOTIDE SEQUENCE [LARGE SCALE GENOMIC DNA]</scope>
    <source>
        <strain evidence="9 10">Sanger_29</strain>
    </source>
</reference>
<dbReference type="InterPro" id="IPR003004">
    <property type="entry name" value="GspF/PilC"/>
</dbReference>
<comment type="subcellular location">
    <subcellularLocation>
        <location evidence="1">Cell membrane</location>
        <topology evidence="1">Multi-pass membrane protein</topology>
    </subcellularLocation>
</comment>
<evidence type="ECO:0000256" key="7">
    <source>
        <dbReference type="SAM" id="Phobius"/>
    </source>
</evidence>
<dbReference type="RefSeq" id="WP_262653963.1">
    <property type="nucleotide sequence ID" value="NZ_JAOQKE010000003.1"/>
</dbReference>
<organism evidence="9 10">
    <name type="scientific">Muricoprocola aceti</name>
    <dbReference type="NCBI Taxonomy" id="2981772"/>
    <lineage>
        <taxon>Bacteria</taxon>
        <taxon>Bacillati</taxon>
        <taxon>Bacillota</taxon>
        <taxon>Clostridia</taxon>
        <taxon>Lachnospirales</taxon>
        <taxon>Lachnospiraceae</taxon>
        <taxon>Muricoprocola</taxon>
    </lineage>
</organism>
<evidence type="ECO:0000259" key="8">
    <source>
        <dbReference type="Pfam" id="PF00482"/>
    </source>
</evidence>
<feature type="domain" description="Type II secretion system protein GspF" evidence="8">
    <location>
        <begin position="218"/>
        <end position="336"/>
    </location>
</feature>
<dbReference type="EMBL" id="JAOQKE010000003">
    <property type="protein sequence ID" value="MCU6724538.1"/>
    <property type="molecule type" value="Genomic_DNA"/>
</dbReference>
<gene>
    <name evidence="9" type="ORF">OCV47_04045</name>
</gene>
<evidence type="ECO:0000256" key="2">
    <source>
        <dbReference type="ARBA" id="ARBA00005745"/>
    </source>
</evidence>
<protein>
    <submittedName>
        <fullName evidence="9">Type II secretion system F family protein</fullName>
    </submittedName>
</protein>
<keyword evidence="4 7" id="KW-0812">Transmembrane</keyword>
<dbReference type="Pfam" id="PF00482">
    <property type="entry name" value="T2SSF"/>
    <property type="match status" value="2"/>
</dbReference>
<feature type="domain" description="Type II secretion system protein GspF" evidence="8">
    <location>
        <begin position="12"/>
        <end position="134"/>
    </location>
</feature>
<evidence type="ECO:0000256" key="3">
    <source>
        <dbReference type="ARBA" id="ARBA00022475"/>
    </source>
</evidence>
<evidence type="ECO:0000313" key="9">
    <source>
        <dbReference type="EMBL" id="MCU6724538.1"/>
    </source>
</evidence>
<proteinExistence type="inferred from homology"/>